<feature type="region of interest" description="Disordered" evidence="1">
    <location>
        <begin position="1"/>
        <end position="25"/>
    </location>
</feature>
<evidence type="ECO:0000313" key="2">
    <source>
        <dbReference type="EMBL" id="GAX77077.1"/>
    </source>
</evidence>
<accession>A0A250X1X1</accession>
<protein>
    <submittedName>
        <fullName evidence="2">Uncharacterized protein</fullName>
    </submittedName>
</protein>
<comment type="caution">
    <text evidence="2">The sequence shown here is derived from an EMBL/GenBank/DDBJ whole genome shotgun (WGS) entry which is preliminary data.</text>
</comment>
<evidence type="ECO:0000256" key="1">
    <source>
        <dbReference type="SAM" id="MobiDB-lite"/>
    </source>
</evidence>
<sequence length="98" mass="11125">DREVEKEEEKEEEKVGEMEEERVEATEVVMEVEKVGEDQEEMVLEGGVGVVGVVEGKAEWAEEMGEKEEQVAEREGGKYMVNMVAMTIHGSHDNTWRP</sequence>
<proteinExistence type="predicted"/>
<evidence type="ECO:0000313" key="3">
    <source>
        <dbReference type="Proteomes" id="UP000232323"/>
    </source>
</evidence>
<keyword evidence="3" id="KW-1185">Reference proteome</keyword>
<gene>
    <name evidence="2" type="ORF">CEUSTIGMA_g4523.t1</name>
</gene>
<name>A0A250X1X1_9CHLO</name>
<dbReference type="AlphaFoldDB" id="A0A250X1X1"/>
<feature type="compositionally biased region" description="Basic and acidic residues" evidence="1">
    <location>
        <begin position="1"/>
        <end position="17"/>
    </location>
</feature>
<dbReference type="EMBL" id="BEGY01000022">
    <property type="protein sequence ID" value="GAX77077.1"/>
    <property type="molecule type" value="Genomic_DNA"/>
</dbReference>
<feature type="non-terminal residue" evidence="2">
    <location>
        <position position="1"/>
    </location>
</feature>
<organism evidence="2 3">
    <name type="scientific">Chlamydomonas eustigma</name>
    <dbReference type="NCBI Taxonomy" id="1157962"/>
    <lineage>
        <taxon>Eukaryota</taxon>
        <taxon>Viridiplantae</taxon>
        <taxon>Chlorophyta</taxon>
        <taxon>core chlorophytes</taxon>
        <taxon>Chlorophyceae</taxon>
        <taxon>CS clade</taxon>
        <taxon>Chlamydomonadales</taxon>
        <taxon>Chlamydomonadaceae</taxon>
        <taxon>Chlamydomonas</taxon>
    </lineage>
</organism>
<dbReference type="Proteomes" id="UP000232323">
    <property type="component" value="Unassembled WGS sequence"/>
</dbReference>
<reference evidence="2 3" key="1">
    <citation type="submission" date="2017-08" db="EMBL/GenBank/DDBJ databases">
        <title>Acidophilic green algal genome provides insights into adaptation to an acidic environment.</title>
        <authorList>
            <person name="Hirooka S."/>
            <person name="Hirose Y."/>
            <person name="Kanesaki Y."/>
            <person name="Higuchi S."/>
            <person name="Fujiwara T."/>
            <person name="Onuma R."/>
            <person name="Era A."/>
            <person name="Ohbayashi R."/>
            <person name="Uzuka A."/>
            <person name="Nozaki H."/>
            <person name="Yoshikawa H."/>
            <person name="Miyagishima S.Y."/>
        </authorList>
    </citation>
    <scope>NUCLEOTIDE SEQUENCE [LARGE SCALE GENOMIC DNA]</scope>
    <source>
        <strain evidence="2 3">NIES-2499</strain>
    </source>
</reference>